<dbReference type="CDD" id="cd18186">
    <property type="entry name" value="BTB_POZ_ZBTB_KLHL-like"/>
    <property type="match status" value="1"/>
</dbReference>
<sequence length="355" mass="41515">MSSIFQADIIEDYKQLYESEEGYDVKIYIGEDENDLDELHAHSVVLRSRSPYFRRAFSDEWMKKQDGYFIFKKPNFSVSVFKVILKFIYCGTANISNIEGTEIVKILNAADELGLIKFIEFIQEFLIMNKIKILHQDPTIICPIAHQGPENLTKIYLETICHNPEILFESDKFFSIEEDVIILILKSDELAMDEIKIWNCLIKWGIEQTPKLKNDPKKLTDQDFITLEKRLHNCIPLIRFRQISTENFYLKVWPFKKIISEEFINDTLNGYLVPNSTPFYNVLPPRISPLASILIGKNHAIIFSNWIDKRSSYYNDYRKLPYKFELIFRSSQDGPSPINFHKKCDNQGPNIVVAS</sequence>
<evidence type="ECO:0000259" key="1">
    <source>
        <dbReference type="PROSITE" id="PS50097"/>
    </source>
</evidence>
<dbReference type="Gene3D" id="1.25.40.420">
    <property type="match status" value="1"/>
</dbReference>
<evidence type="ECO:0000313" key="3">
    <source>
        <dbReference type="EMBL" id="RHZ62384.1"/>
    </source>
</evidence>
<feature type="domain" description="BTB" evidence="1">
    <location>
        <begin position="23"/>
        <end position="97"/>
    </location>
</feature>
<dbReference type="InterPro" id="IPR051481">
    <property type="entry name" value="BTB-POZ/Galectin-3-binding"/>
</dbReference>
<gene>
    <name evidence="3" type="ORF">Glove_340g71</name>
</gene>
<dbReference type="SMART" id="SM00225">
    <property type="entry name" value="BTB"/>
    <property type="match status" value="1"/>
</dbReference>
<organism evidence="3 4">
    <name type="scientific">Diversispora epigaea</name>
    <dbReference type="NCBI Taxonomy" id="1348612"/>
    <lineage>
        <taxon>Eukaryota</taxon>
        <taxon>Fungi</taxon>
        <taxon>Fungi incertae sedis</taxon>
        <taxon>Mucoromycota</taxon>
        <taxon>Glomeromycotina</taxon>
        <taxon>Glomeromycetes</taxon>
        <taxon>Diversisporales</taxon>
        <taxon>Diversisporaceae</taxon>
        <taxon>Diversispora</taxon>
    </lineage>
</organism>
<dbReference type="PROSITE" id="PS51886">
    <property type="entry name" value="TLDC"/>
    <property type="match status" value="1"/>
</dbReference>
<dbReference type="SUPFAM" id="SSF54695">
    <property type="entry name" value="POZ domain"/>
    <property type="match status" value="1"/>
</dbReference>
<evidence type="ECO:0000259" key="2">
    <source>
        <dbReference type="PROSITE" id="PS51886"/>
    </source>
</evidence>
<dbReference type="InterPro" id="IPR000210">
    <property type="entry name" value="BTB/POZ_dom"/>
</dbReference>
<dbReference type="InterPro" id="IPR006571">
    <property type="entry name" value="TLDc_dom"/>
</dbReference>
<dbReference type="Proteomes" id="UP000266861">
    <property type="component" value="Unassembled WGS sequence"/>
</dbReference>
<dbReference type="AlphaFoldDB" id="A0A397HM16"/>
<dbReference type="Pfam" id="PF00651">
    <property type="entry name" value="BTB"/>
    <property type="match status" value="1"/>
</dbReference>
<proteinExistence type="predicted"/>
<comment type="caution">
    <text evidence="3">The sequence shown here is derived from an EMBL/GenBank/DDBJ whole genome shotgun (WGS) entry which is preliminary data.</text>
</comment>
<keyword evidence="4" id="KW-1185">Reference proteome</keyword>
<dbReference type="InterPro" id="IPR011333">
    <property type="entry name" value="SKP1/BTB/POZ_sf"/>
</dbReference>
<dbReference type="Pfam" id="PF07707">
    <property type="entry name" value="BACK"/>
    <property type="match status" value="1"/>
</dbReference>
<accession>A0A397HM16</accession>
<feature type="domain" description="TLDc" evidence="2">
    <location>
        <begin position="293"/>
        <end position="355"/>
    </location>
</feature>
<dbReference type="EMBL" id="PQFF01000310">
    <property type="protein sequence ID" value="RHZ62384.1"/>
    <property type="molecule type" value="Genomic_DNA"/>
</dbReference>
<evidence type="ECO:0000313" key="4">
    <source>
        <dbReference type="Proteomes" id="UP000266861"/>
    </source>
</evidence>
<dbReference type="PANTHER" id="PTHR24410">
    <property type="entry name" value="HL07962P-RELATED"/>
    <property type="match status" value="1"/>
</dbReference>
<dbReference type="Gene3D" id="3.30.710.10">
    <property type="entry name" value="Potassium Channel Kv1.1, Chain A"/>
    <property type="match status" value="1"/>
</dbReference>
<dbReference type="OrthoDB" id="298084at2759"/>
<evidence type="ECO:0008006" key="5">
    <source>
        <dbReference type="Google" id="ProtNLM"/>
    </source>
</evidence>
<dbReference type="PROSITE" id="PS50097">
    <property type="entry name" value="BTB"/>
    <property type="match status" value="1"/>
</dbReference>
<reference evidence="3 4" key="1">
    <citation type="submission" date="2018-08" db="EMBL/GenBank/DDBJ databases">
        <title>Genome and evolution of the arbuscular mycorrhizal fungus Diversispora epigaea (formerly Glomus versiforme) and its bacterial endosymbionts.</title>
        <authorList>
            <person name="Sun X."/>
            <person name="Fei Z."/>
            <person name="Harrison M."/>
        </authorList>
    </citation>
    <scope>NUCLEOTIDE SEQUENCE [LARGE SCALE GENOMIC DNA]</scope>
    <source>
        <strain evidence="3 4">IT104</strain>
    </source>
</reference>
<name>A0A397HM16_9GLOM</name>
<dbReference type="PANTHER" id="PTHR24410:SF23">
    <property type="entry name" value="BTB DOMAIN-CONTAINING PROTEIN-RELATED"/>
    <property type="match status" value="1"/>
</dbReference>
<protein>
    <recommendedName>
        <fullName evidence="5">BTB domain-containing protein</fullName>
    </recommendedName>
</protein>
<dbReference type="InterPro" id="IPR011705">
    <property type="entry name" value="BACK"/>
</dbReference>